<dbReference type="Proteomes" id="UP000280834">
    <property type="component" value="Unassembled WGS sequence"/>
</dbReference>
<organism evidence="3">
    <name type="scientific">Brugia timori</name>
    <dbReference type="NCBI Taxonomy" id="42155"/>
    <lineage>
        <taxon>Eukaryota</taxon>
        <taxon>Metazoa</taxon>
        <taxon>Ecdysozoa</taxon>
        <taxon>Nematoda</taxon>
        <taxon>Chromadorea</taxon>
        <taxon>Rhabditida</taxon>
        <taxon>Spirurina</taxon>
        <taxon>Spiruromorpha</taxon>
        <taxon>Filarioidea</taxon>
        <taxon>Onchocercidae</taxon>
        <taxon>Brugia</taxon>
    </lineage>
</organism>
<dbReference type="WBParaSite" id="BTMF_0000373501-mRNA-1">
    <property type="protein sequence ID" value="BTMF_0000373501-mRNA-1"/>
    <property type="gene ID" value="BTMF_0000373501"/>
</dbReference>
<protein>
    <submittedName>
        <fullName evidence="3">Secreted protein</fullName>
    </submittedName>
</protein>
<evidence type="ECO:0000313" key="1">
    <source>
        <dbReference type="EMBL" id="VDO13895.1"/>
    </source>
</evidence>
<sequence length="79" mass="9081">MKEMKFLEYTRGKALLNISHLMMTISMTILRATPITVCTRGREAEQEEYCKQSPIAVNDFCRAFVQDEQNTATQQESCT</sequence>
<proteinExistence type="predicted"/>
<gene>
    <name evidence="1" type="ORF">BTMF_LOCUS3039</name>
</gene>
<evidence type="ECO:0000313" key="2">
    <source>
        <dbReference type="Proteomes" id="UP000280834"/>
    </source>
</evidence>
<reference evidence="1 2" key="2">
    <citation type="submission" date="2018-11" db="EMBL/GenBank/DDBJ databases">
        <authorList>
            <consortium name="Pathogen Informatics"/>
        </authorList>
    </citation>
    <scope>NUCLEOTIDE SEQUENCE [LARGE SCALE GENOMIC DNA]</scope>
</reference>
<dbReference type="AlphaFoldDB" id="A0A0R3QBK7"/>
<dbReference type="EMBL" id="UZAG01002662">
    <property type="protein sequence ID" value="VDO13895.1"/>
    <property type="molecule type" value="Genomic_DNA"/>
</dbReference>
<reference evidence="3" key="1">
    <citation type="submission" date="2017-02" db="UniProtKB">
        <authorList>
            <consortium name="WormBaseParasite"/>
        </authorList>
    </citation>
    <scope>IDENTIFICATION</scope>
</reference>
<keyword evidence="2" id="KW-1185">Reference proteome</keyword>
<accession>A0A0R3QBK7</accession>
<evidence type="ECO:0000313" key="3">
    <source>
        <dbReference type="WBParaSite" id="BTMF_0000373501-mRNA-1"/>
    </source>
</evidence>
<name>A0A0R3QBK7_9BILA</name>